<evidence type="ECO:0000259" key="6">
    <source>
        <dbReference type="Pfam" id="PF06271"/>
    </source>
</evidence>
<dbReference type="PANTHER" id="PTHR38480">
    <property type="entry name" value="SLR0254 PROTEIN"/>
    <property type="match status" value="1"/>
</dbReference>
<feature type="transmembrane region" description="Helical" evidence="5">
    <location>
        <begin position="44"/>
        <end position="75"/>
    </location>
</feature>
<evidence type="ECO:0000313" key="7">
    <source>
        <dbReference type="EMBL" id="SEG81466.1"/>
    </source>
</evidence>
<keyword evidence="2 5" id="KW-0812">Transmembrane</keyword>
<reference evidence="7 8" key="1">
    <citation type="submission" date="2016-10" db="EMBL/GenBank/DDBJ databases">
        <authorList>
            <person name="de Groot N.N."/>
        </authorList>
    </citation>
    <scope>NUCLEOTIDE SEQUENCE [LARGE SCALE GENOMIC DNA]</scope>
    <source>
        <strain evidence="7 8">DSM 22012</strain>
    </source>
</reference>
<sequence length="232" mass="25238">MPASKLIDNQVRVETPEGIDFVQAAAGPVPRILAYMVDLGWRCLVYMVIGILSAFVGGLGSGAFLILTFLLEWFYPVFFEVLRKGQTPGKKALGLRVVNADFTPIGWGASIVRNLLRAADFFPAFYATGLISMMLTGRFQRLGDLAAGSLVIYQEAERPLTVDPQIKPLMPSVPLTREERQGIVDLTLRSGSISESRQEELANLLTPVTGESGTAGLNRLKGIGVWLLGGKR</sequence>
<dbReference type="RefSeq" id="WP_200826845.1">
    <property type="nucleotide sequence ID" value="NZ_FNVQ01000005.1"/>
</dbReference>
<organism evidence="7 8">
    <name type="scientific">Marinobacterium lutimaris</name>
    <dbReference type="NCBI Taxonomy" id="568106"/>
    <lineage>
        <taxon>Bacteria</taxon>
        <taxon>Pseudomonadati</taxon>
        <taxon>Pseudomonadota</taxon>
        <taxon>Gammaproteobacteria</taxon>
        <taxon>Oceanospirillales</taxon>
        <taxon>Oceanospirillaceae</taxon>
        <taxon>Marinobacterium</taxon>
    </lineage>
</organism>
<proteinExistence type="predicted"/>
<evidence type="ECO:0000313" key="8">
    <source>
        <dbReference type="Proteomes" id="UP000236745"/>
    </source>
</evidence>
<dbReference type="GO" id="GO:0016020">
    <property type="term" value="C:membrane"/>
    <property type="evidence" value="ECO:0007669"/>
    <property type="project" value="UniProtKB-SubCell"/>
</dbReference>
<dbReference type="InterPro" id="IPR010432">
    <property type="entry name" value="RDD"/>
</dbReference>
<protein>
    <submittedName>
        <fullName evidence="7">Uncharacterized membrane protein YckC, RDD family</fullName>
    </submittedName>
</protein>
<dbReference type="EMBL" id="FNVQ01000005">
    <property type="protein sequence ID" value="SEG81466.1"/>
    <property type="molecule type" value="Genomic_DNA"/>
</dbReference>
<keyword evidence="3 5" id="KW-1133">Transmembrane helix</keyword>
<evidence type="ECO:0000256" key="4">
    <source>
        <dbReference type="ARBA" id="ARBA00023136"/>
    </source>
</evidence>
<keyword evidence="4 5" id="KW-0472">Membrane</keyword>
<evidence type="ECO:0000256" key="2">
    <source>
        <dbReference type="ARBA" id="ARBA00022692"/>
    </source>
</evidence>
<evidence type="ECO:0000256" key="1">
    <source>
        <dbReference type="ARBA" id="ARBA00004141"/>
    </source>
</evidence>
<keyword evidence="8" id="KW-1185">Reference proteome</keyword>
<name>A0A1H6DAD8_9GAMM</name>
<accession>A0A1H6DAD8</accession>
<dbReference type="Pfam" id="PF06271">
    <property type="entry name" value="RDD"/>
    <property type="match status" value="1"/>
</dbReference>
<comment type="subcellular location">
    <subcellularLocation>
        <location evidence="1">Membrane</location>
        <topology evidence="1">Multi-pass membrane protein</topology>
    </subcellularLocation>
</comment>
<evidence type="ECO:0000256" key="5">
    <source>
        <dbReference type="SAM" id="Phobius"/>
    </source>
</evidence>
<feature type="domain" description="RDD" evidence="6">
    <location>
        <begin position="26"/>
        <end position="148"/>
    </location>
</feature>
<dbReference type="Proteomes" id="UP000236745">
    <property type="component" value="Unassembled WGS sequence"/>
</dbReference>
<evidence type="ECO:0000256" key="3">
    <source>
        <dbReference type="ARBA" id="ARBA00022989"/>
    </source>
</evidence>
<gene>
    <name evidence="7" type="ORF">SAMN05444390_105199</name>
</gene>
<dbReference type="AlphaFoldDB" id="A0A1H6DAD8"/>
<dbReference type="PANTHER" id="PTHR38480:SF1">
    <property type="entry name" value="SLR0254 PROTEIN"/>
    <property type="match status" value="1"/>
</dbReference>